<organism evidence="2 3">
    <name type="scientific">Paraphaeosphaeria minitans</name>
    <dbReference type="NCBI Taxonomy" id="565426"/>
    <lineage>
        <taxon>Eukaryota</taxon>
        <taxon>Fungi</taxon>
        <taxon>Dikarya</taxon>
        <taxon>Ascomycota</taxon>
        <taxon>Pezizomycotina</taxon>
        <taxon>Dothideomycetes</taxon>
        <taxon>Pleosporomycetidae</taxon>
        <taxon>Pleosporales</taxon>
        <taxon>Massarineae</taxon>
        <taxon>Didymosphaeriaceae</taxon>
        <taxon>Paraphaeosphaeria</taxon>
    </lineage>
</organism>
<evidence type="ECO:0000256" key="1">
    <source>
        <dbReference type="SAM" id="MobiDB-lite"/>
    </source>
</evidence>
<evidence type="ECO:0000313" key="2">
    <source>
        <dbReference type="EMBL" id="KAF9731263.1"/>
    </source>
</evidence>
<reference evidence="2" key="1">
    <citation type="journal article" date="2020" name="Mol. Plant Microbe Interact.">
        <title>Genome Sequence of the Biocontrol Agent Coniothyrium minitans strain Conio (IMI 134523).</title>
        <authorList>
            <person name="Patel D."/>
            <person name="Shittu T.A."/>
            <person name="Baroncelli R."/>
            <person name="Muthumeenakshi S."/>
            <person name="Osborne T.H."/>
            <person name="Janganan T.K."/>
            <person name="Sreenivasaprasad S."/>
        </authorList>
    </citation>
    <scope>NUCLEOTIDE SEQUENCE</scope>
    <source>
        <strain evidence="2">Conio</strain>
    </source>
</reference>
<name>A0A9P6G9Z3_9PLEO</name>
<protein>
    <submittedName>
        <fullName evidence="2">Uncharacterized protein</fullName>
    </submittedName>
</protein>
<dbReference type="EMBL" id="WJXW01000012">
    <property type="protein sequence ID" value="KAF9731263.1"/>
    <property type="molecule type" value="Genomic_DNA"/>
</dbReference>
<gene>
    <name evidence="2" type="ORF">PMIN01_10280</name>
</gene>
<feature type="region of interest" description="Disordered" evidence="1">
    <location>
        <begin position="61"/>
        <end position="82"/>
    </location>
</feature>
<proteinExistence type="predicted"/>
<accession>A0A9P6G9Z3</accession>
<evidence type="ECO:0000313" key="3">
    <source>
        <dbReference type="Proteomes" id="UP000756921"/>
    </source>
</evidence>
<comment type="caution">
    <text evidence="2">The sequence shown here is derived from an EMBL/GenBank/DDBJ whole genome shotgun (WGS) entry which is preliminary data.</text>
</comment>
<sequence>MAPAPSKPRSRARWCGQVRSACTRWTCPLAMDLVRRGEPLRGPHASQRAVGKASFSRRLDAGTGRFDAASRSTRTVTQPGVSGLPWPAAMRVPCAARTGPVQHRRARFCSRDGLFAPVAMSCHVGSEPVAGALGRGGGRRTMQDGGDSAMVHRNMAADAVELFQRSGPWALHRVRFVRPAPLAPGAWNRT</sequence>
<keyword evidence="3" id="KW-1185">Reference proteome</keyword>
<feature type="compositionally biased region" description="Polar residues" evidence="1">
    <location>
        <begin position="70"/>
        <end position="80"/>
    </location>
</feature>
<dbReference type="Proteomes" id="UP000756921">
    <property type="component" value="Unassembled WGS sequence"/>
</dbReference>
<dbReference type="AlphaFoldDB" id="A0A9P6G9Z3"/>